<feature type="domain" description="GAF" evidence="1">
    <location>
        <begin position="129"/>
        <end position="241"/>
    </location>
</feature>
<name>A0AA44UUJ2_PSEA5</name>
<reference evidence="2 3" key="1">
    <citation type="submission" date="2017-11" db="EMBL/GenBank/DDBJ databases">
        <title>Sequencing the genomes of 1000 actinobacteria strains.</title>
        <authorList>
            <person name="Klenk H.-P."/>
        </authorList>
    </citation>
    <scope>NUCLEOTIDE SEQUENCE [LARGE SCALE GENOMIC DNA]</scope>
    <source>
        <strain evidence="2 3">DSM 44104</strain>
    </source>
</reference>
<dbReference type="Gene3D" id="3.30.450.40">
    <property type="match status" value="1"/>
</dbReference>
<evidence type="ECO:0000313" key="2">
    <source>
        <dbReference type="EMBL" id="PKB33827.1"/>
    </source>
</evidence>
<accession>A0AA44UUJ2</accession>
<protein>
    <submittedName>
        <fullName evidence="2">GAF domain-containing protein</fullName>
    </submittedName>
</protein>
<dbReference type="InterPro" id="IPR003018">
    <property type="entry name" value="GAF"/>
</dbReference>
<dbReference type="Pfam" id="PF01590">
    <property type="entry name" value="GAF"/>
    <property type="match status" value="1"/>
</dbReference>
<gene>
    <name evidence="2" type="ORF">ATL51_5595</name>
</gene>
<evidence type="ECO:0000259" key="1">
    <source>
        <dbReference type="Pfam" id="PF01590"/>
    </source>
</evidence>
<dbReference type="EMBL" id="PHUJ01000003">
    <property type="protein sequence ID" value="PKB33827.1"/>
    <property type="molecule type" value="Genomic_DNA"/>
</dbReference>
<dbReference type="Proteomes" id="UP000232453">
    <property type="component" value="Unassembled WGS sequence"/>
</dbReference>
<organism evidence="2 3">
    <name type="scientific">Pseudonocardia alni</name>
    <name type="common">Amycolata alni</name>
    <dbReference type="NCBI Taxonomy" id="33907"/>
    <lineage>
        <taxon>Bacteria</taxon>
        <taxon>Bacillati</taxon>
        <taxon>Actinomycetota</taxon>
        <taxon>Actinomycetes</taxon>
        <taxon>Pseudonocardiales</taxon>
        <taxon>Pseudonocardiaceae</taxon>
        <taxon>Pseudonocardia</taxon>
    </lineage>
</organism>
<sequence>MARVTGTRLLWEPEVPVEPVDDDRNRAGVCAVRPGTDLGRHARMLSRLHDAVLSGDARPDDTARGRRLVTRSWDRVRAQGVDPDAGEPPGPLDAAVVEQRRATSPLVPVLPALRAALTSVAEDARHVMVVCDADGVLLWREGSTAVRRRADALGFTEGAEWSEQSVGTNAIGTALAEGGPVQIFSAEHFVRSHHGWTCTAAPVHDPRSGELLGVVDLSGPAETIHPTTVALVDTAVRLAEAGLWQRHEARLDALRTIGAPMLAGDTGPGLVVDDHGWVAAASGLPGVERVAAPVPERLIAVHGLGPCLPEPVPGGWLLRPASGGSRRMRLRLDLDGRPPQAVIEGTTRWVHPLSTRHAEVLVLLARAGASGLDAATLSQGLYGDRAHLVTVRAEMSRLRRNLGGILLARPYRIAPEIELDLTGLAGSRVVRESTAPGVAVLRRD</sequence>
<comment type="caution">
    <text evidence="2">The sequence shown here is derived from an EMBL/GenBank/DDBJ whole genome shotgun (WGS) entry which is preliminary data.</text>
</comment>
<evidence type="ECO:0000313" key="3">
    <source>
        <dbReference type="Proteomes" id="UP000232453"/>
    </source>
</evidence>
<dbReference type="InterPro" id="IPR029016">
    <property type="entry name" value="GAF-like_dom_sf"/>
</dbReference>
<dbReference type="AlphaFoldDB" id="A0AA44UUJ2"/>
<proteinExistence type="predicted"/>